<evidence type="ECO:0000313" key="1">
    <source>
        <dbReference type="EMBL" id="CAB3254139.1"/>
    </source>
</evidence>
<dbReference type="OrthoDB" id="10062932at2759"/>
<organism evidence="1 2">
    <name type="scientific">Arctia plantaginis</name>
    <name type="common">Wood tiger moth</name>
    <name type="synonym">Phalaena plantaginis</name>
    <dbReference type="NCBI Taxonomy" id="874455"/>
    <lineage>
        <taxon>Eukaryota</taxon>
        <taxon>Metazoa</taxon>
        <taxon>Ecdysozoa</taxon>
        <taxon>Arthropoda</taxon>
        <taxon>Hexapoda</taxon>
        <taxon>Insecta</taxon>
        <taxon>Pterygota</taxon>
        <taxon>Neoptera</taxon>
        <taxon>Endopterygota</taxon>
        <taxon>Lepidoptera</taxon>
        <taxon>Glossata</taxon>
        <taxon>Ditrysia</taxon>
        <taxon>Noctuoidea</taxon>
        <taxon>Erebidae</taxon>
        <taxon>Arctiinae</taxon>
        <taxon>Arctia</taxon>
    </lineage>
</organism>
<gene>
    <name evidence="1" type="ORF">APLA_LOCUS14590</name>
</gene>
<accession>A0A8S1B7G3</accession>
<dbReference type="AlphaFoldDB" id="A0A8S1B7G3"/>
<comment type="caution">
    <text evidence="1">The sequence shown here is derived from an EMBL/GenBank/DDBJ whole genome shotgun (WGS) entry which is preliminary data.</text>
</comment>
<reference evidence="1 2" key="1">
    <citation type="submission" date="2020-04" db="EMBL/GenBank/DDBJ databases">
        <authorList>
            <person name="Wallbank WR R."/>
            <person name="Pardo Diaz C."/>
            <person name="Kozak K."/>
            <person name="Martin S."/>
            <person name="Jiggins C."/>
            <person name="Moest M."/>
            <person name="Warren A I."/>
            <person name="Byers J.R.P. K."/>
            <person name="Montejo-Kovacevich G."/>
            <person name="Yen C E."/>
        </authorList>
    </citation>
    <scope>NUCLEOTIDE SEQUENCE [LARGE SCALE GENOMIC DNA]</scope>
</reference>
<proteinExistence type="predicted"/>
<dbReference type="Proteomes" id="UP000494256">
    <property type="component" value="Unassembled WGS sequence"/>
</dbReference>
<dbReference type="Gene3D" id="3.20.20.80">
    <property type="entry name" value="Glycosidases"/>
    <property type="match status" value="1"/>
</dbReference>
<dbReference type="EMBL" id="CADEBD010000402">
    <property type="protein sequence ID" value="CAB3254139.1"/>
    <property type="molecule type" value="Genomic_DNA"/>
</dbReference>
<name>A0A8S1B7G3_ARCPL</name>
<sequence length="99" mass="11154">MPENFLSIGIDTSEIENYKKVDFKKSRFRQLARALAPARLRLGGTMSDRLIFSEKEVPAMTCSQCNENPHLNILCAPSEVYVKTMFCHSLSGLVMNGQK</sequence>
<protein>
    <submittedName>
        <fullName evidence="1">Uncharacterized protein</fullName>
    </submittedName>
</protein>
<evidence type="ECO:0000313" key="2">
    <source>
        <dbReference type="Proteomes" id="UP000494256"/>
    </source>
</evidence>